<dbReference type="Proteomes" id="UP000663868">
    <property type="component" value="Unassembled WGS sequence"/>
</dbReference>
<name>A0A819G5N9_9BILA</name>
<dbReference type="EMBL" id="CAJNOE010000390">
    <property type="protein sequence ID" value="CAF1189755.1"/>
    <property type="molecule type" value="Genomic_DNA"/>
</dbReference>
<proteinExistence type="predicted"/>
<feature type="compositionally biased region" description="Polar residues" evidence="1">
    <location>
        <begin position="80"/>
        <end position="99"/>
    </location>
</feature>
<dbReference type="AlphaFoldDB" id="A0A819G5N9"/>
<dbReference type="EMBL" id="CAJOBB010001614">
    <property type="protein sequence ID" value="CAF3880622.1"/>
    <property type="molecule type" value="Genomic_DNA"/>
</dbReference>
<dbReference type="Proteomes" id="UP000663860">
    <property type="component" value="Unassembled WGS sequence"/>
</dbReference>
<reference evidence="3" key="1">
    <citation type="submission" date="2021-02" db="EMBL/GenBank/DDBJ databases">
        <authorList>
            <person name="Nowell W R."/>
        </authorList>
    </citation>
    <scope>NUCLEOTIDE SEQUENCE</scope>
</reference>
<sequence length="117" mass="14058">MNTMEKTTRKETNSNENQQQYINKAQDQLVKTQTHRRQPRDYGRIFREWNTPAKWYQAAPGARSIYFYDPQYQRNLQQQSKIITRNNSPVRTPVSIRTRSASRDKHPTGDYTKRHEK</sequence>
<evidence type="ECO:0000313" key="3">
    <source>
        <dbReference type="EMBL" id="CAF3880622.1"/>
    </source>
</evidence>
<gene>
    <name evidence="2" type="ORF">IZO911_LOCUS27966</name>
    <name evidence="3" type="ORF">KXQ929_LOCUS21733</name>
</gene>
<feature type="region of interest" description="Disordered" evidence="1">
    <location>
        <begin position="1"/>
        <end position="20"/>
    </location>
</feature>
<organism evidence="3 4">
    <name type="scientific">Adineta steineri</name>
    <dbReference type="NCBI Taxonomy" id="433720"/>
    <lineage>
        <taxon>Eukaryota</taxon>
        <taxon>Metazoa</taxon>
        <taxon>Spiralia</taxon>
        <taxon>Gnathifera</taxon>
        <taxon>Rotifera</taxon>
        <taxon>Eurotatoria</taxon>
        <taxon>Bdelloidea</taxon>
        <taxon>Adinetida</taxon>
        <taxon>Adinetidae</taxon>
        <taxon>Adineta</taxon>
    </lineage>
</organism>
<feature type="compositionally biased region" description="Basic and acidic residues" evidence="1">
    <location>
        <begin position="101"/>
        <end position="117"/>
    </location>
</feature>
<feature type="compositionally biased region" description="Basic and acidic residues" evidence="1">
    <location>
        <begin position="1"/>
        <end position="13"/>
    </location>
</feature>
<evidence type="ECO:0000313" key="2">
    <source>
        <dbReference type="EMBL" id="CAF1189755.1"/>
    </source>
</evidence>
<evidence type="ECO:0000256" key="1">
    <source>
        <dbReference type="SAM" id="MobiDB-lite"/>
    </source>
</evidence>
<protein>
    <submittedName>
        <fullName evidence="3">Uncharacterized protein</fullName>
    </submittedName>
</protein>
<accession>A0A819G5N9</accession>
<comment type="caution">
    <text evidence="3">The sequence shown here is derived from an EMBL/GenBank/DDBJ whole genome shotgun (WGS) entry which is preliminary data.</text>
</comment>
<feature type="region of interest" description="Disordered" evidence="1">
    <location>
        <begin position="80"/>
        <end position="117"/>
    </location>
</feature>
<evidence type="ECO:0000313" key="4">
    <source>
        <dbReference type="Proteomes" id="UP000663868"/>
    </source>
</evidence>